<accession>A0ABD4Q955</accession>
<proteinExistence type="predicted"/>
<feature type="domain" description="Transposase IS110-like N-terminal" evidence="1">
    <location>
        <begin position="5"/>
        <end position="71"/>
    </location>
</feature>
<dbReference type="RefSeq" id="WP_050166621.1">
    <property type="nucleotide sequence ID" value="NZ_CFSU01000019.1"/>
</dbReference>
<sequence length="137" mass="15500">MQCRAREERPGRKTDLLDAEWLVHLLECGLLRGWLIPPADIKAARDVIRYRRKLVEHRTSKLQRLGNVLQDAGIKADSVASSVTPKSVRAMVEALIDGERRPAVLADLARGSMRSKIPDLQRALEGRFDDHHALMCR</sequence>
<organism evidence="2 3">
    <name type="scientific">Mycobacterium tuberculosis</name>
    <dbReference type="NCBI Taxonomy" id="1773"/>
    <lineage>
        <taxon>Bacteria</taxon>
        <taxon>Bacillati</taxon>
        <taxon>Actinomycetota</taxon>
        <taxon>Actinomycetes</taxon>
        <taxon>Mycobacteriales</taxon>
        <taxon>Mycobacteriaceae</taxon>
        <taxon>Mycobacterium</taxon>
        <taxon>Mycobacterium tuberculosis complex</taxon>
    </lineage>
</organism>
<dbReference type="AlphaFoldDB" id="A0ABD4Q955"/>
<name>A0ABD4Q955_MYCTX</name>
<dbReference type="EMBL" id="JAGIZI010000052">
    <property type="protein sequence ID" value="MBP0685358.1"/>
    <property type="molecule type" value="Genomic_DNA"/>
</dbReference>
<dbReference type="Proteomes" id="UP000671119">
    <property type="component" value="Unassembled WGS sequence"/>
</dbReference>
<dbReference type="PANTHER" id="PTHR33055:SF15">
    <property type="entry name" value="TRANSPOSASE-RELATED"/>
    <property type="match status" value="1"/>
</dbReference>
<dbReference type="InterPro" id="IPR047650">
    <property type="entry name" value="Transpos_IS110"/>
</dbReference>
<evidence type="ECO:0000313" key="2">
    <source>
        <dbReference type="EMBL" id="MBP0685358.1"/>
    </source>
</evidence>
<feature type="non-terminal residue" evidence="2">
    <location>
        <position position="137"/>
    </location>
</feature>
<dbReference type="PANTHER" id="PTHR33055">
    <property type="entry name" value="TRANSPOSASE FOR INSERTION SEQUENCE ELEMENT IS1111A"/>
    <property type="match status" value="1"/>
</dbReference>
<gene>
    <name evidence="2" type="ORF">J8J21_20075</name>
</gene>
<protein>
    <submittedName>
        <fullName evidence="2">Transposase</fullName>
    </submittedName>
</protein>
<comment type="caution">
    <text evidence="2">The sequence shown here is derived from an EMBL/GenBank/DDBJ whole genome shotgun (WGS) entry which is preliminary data.</text>
</comment>
<evidence type="ECO:0000259" key="1">
    <source>
        <dbReference type="Pfam" id="PF01548"/>
    </source>
</evidence>
<evidence type="ECO:0000313" key="3">
    <source>
        <dbReference type="Proteomes" id="UP000671119"/>
    </source>
</evidence>
<reference evidence="2 3" key="1">
    <citation type="submission" date="2021-03" db="EMBL/GenBank/DDBJ databases">
        <title>Whole Genome Sequencing of Mycobacterium tuberculosis clinical isolates from Arunachal Pradesh, India.</title>
        <authorList>
            <person name="Singh S."/>
            <person name="Mudliar S.R."/>
            <person name="Kulsum U."/>
            <person name="Rufai S.B."/>
            <person name="Singh P.K."/>
            <person name="Umpo M."/>
            <person name="Nyori M."/>
        </authorList>
    </citation>
    <scope>NUCLEOTIDE SEQUENCE [LARGE SCALE GENOMIC DNA]</scope>
    <source>
        <strain evidence="2 3">OMICS/BPL/0142/20/SP</strain>
    </source>
</reference>
<dbReference type="InterPro" id="IPR002525">
    <property type="entry name" value="Transp_IS110-like_N"/>
</dbReference>
<dbReference type="Pfam" id="PF01548">
    <property type="entry name" value="DEDD_Tnp_IS110"/>
    <property type="match status" value="1"/>
</dbReference>